<feature type="compositionally biased region" description="Low complexity" evidence="1">
    <location>
        <begin position="904"/>
        <end position="921"/>
    </location>
</feature>
<dbReference type="SMART" id="SM00736">
    <property type="entry name" value="CADG"/>
    <property type="match status" value="2"/>
</dbReference>
<feature type="region of interest" description="Disordered" evidence="1">
    <location>
        <begin position="886"/>
        <end position="994"/>
    </location>
</feature>
<keyword evidence="2" id="KW-0812">Transmembrane</keyword>
<dbReference type="AlphaFoldDB" id="A0A6A6PIQ4"/>
<dbReference type="Pfam" id="PF05345">
    <property type="entry name" value="He_PIG"/>
    <property type="match status" value="3"/>
</dbReference>
<feature type="compositionally biased region" description="Low complexity" evidence="1">
    <location>
        <begin position="1053"/>
        <end position="1064"/>
    </location>
</feature>
<dbReference type="EMBL" id="MU001640">
    <property type="protein sequence ID" value="KAF2479872.1"/>
    <property type="molecule type" value="Genomic_DNA"/>
</dbReference>
<feature type="domain" description="Dystroglycan-type cadherin-like" evidence="3">
    <location>
        <begin position="30"/>
        <end position="122"/>
    </location>
</feature>
<feature type="compositionally biased region" description="Polar residues" evidence="1">
    <location>
        <begin position="775"/>
        <end position="809"/>
    </location>
</feature>
<feature type="compositionally biased region" description="Polar residues" evidence="1">
    <location>
        <begin position="962"/>
        <end position="971"/>
    </location>
</feature>
<dbReference type="OrthoDB" id="41532at2759"/>
<dbReference type="InterPro" id="IPR013783">
    <property type="entry name" value="Ig-like_fold"/>
</dbReference>
<feature type="region of interest" description="Disordered" evidence="1">
    <location>
        <begin position="525"/>
        <end position="554"/>
    </location>
</feature>
<keyword evidence="2" id="KW-1133">Transmembrane helix</keyword>
<feature type="compositionally biased region" description="Basic residues" evidence="1">
    <location>
        <begin position="629"/>
        <end position="640"/>
    </location>
</feature>
<sequence>MARRGLRLRDLVQYGCILLQTTSAIPEIAFPFNAQVPTVARVGQDYSFQFSSSTFSGDSSNLTYSLSSQSSWLSLDGATRTLSGVPTQQNVGATTFTLTAADTTGAAQMPCTLVVSSDPAPQIGGDISKELSRTANLSSADPPVVTLLPSTPIDFQFAQSSFIDIVKRKLYYYATLTNHTPLPSWLLFDSQTLTFSGTVPDLSAFPQSWGIELIVSDVAGFAGASVSFTIAIATEQLVFVPAQQTVTVKPGSAVNLTDLQNSLFRNGQTLLAGEIEIAEATVPPWLTFDAKTLAISGTAPANVQDANATVVVRDKLGDRATALILFTTANSSASSSIGILVAHSGQTFDYHLPDGLFDAQDEQLVLTLPPSASWLHFDADARELSGKVPVQTTSSSIHATLAARAAPAASTQPQAQTFVIDIMPFASSTITQSSSATSTHAGAGHATNHTAARNHLSSGIVAAVILGLLLAAALLAACLYLIRRRKKRRDEADPDSPEKRAISRPLPSTDAGGIIVATEIHRDVEKIGDGGDGGGGEETAGDPPPQIALDLPSNDRSRGFKWSKRFSRISQVSSLGQGEDAIRADSNIPVWGRGSAALHNTPHDSFSVPMEIARRSKQPAEQQPSPTKRALRRFRGKRRQATTQSLGLGINTGPADFLPRHSSLHARNHLRGASSSRASGLDDGSSMASLSTRGTSVLSTRPSDFPRPPTRTRYDGISRSGQPSIDAMNRKSIRLVERSDSTTDERSMEEKRRSYIRNRASTTFASPLFAHRPISWTSRPKSRGSTAMLQRSMRGNSTALTTCSESSSVGEPAIRGERKRMSQRFRAAFPPNFPRAVTESTIGAADDQSGPVGRRNVGDTSSFYTTDEEISDDDFLAEMAKPRHERTWVVPGEASPTPPPCPPTSRQASSSTRQSTPPSAAIIHRQRIVRPKWKDSNVATSAIQGGKAPLARRSRLTGPMSLLSNDSLNRATSKKTAEGEQKQKKGAPRLVQASLQKRRISVERPQRWSSFQAETMEGAQTRPGSEMFEALEEAGLMMPPPPLTPSGSGGVGSQKSGYSGPAFL</sequence>
<dbReference type="RefSeq" id="XP_033586442.1">
    <property type="nucleotide sequence ID" value="XM_033737872.1"/>
</dbReference>
<feature type="region of interest" description="Disordered" evidence="1">
    <location>
        <begin position="486"/>
        <end position="510"/>
    </location>
</feature>
<keyword evidence="2" id="KW-0472">Membrane</keyword>
<dbReference type="Gene3D" id="2.60.40.10">
    <property type="entry name" value="Immunoglobulins"/>
    <property type="match status" value="4"/>
</dbReference>
<reference evidence="4" key="1">
    <citation type="journal article" date="2020" name="Stud. Mycol.">
        <title>101 Dothideomycetes genomes: a test case for predicting lifestyles and emergence of pathogens.</title>
        <authorList>
            <person name="Haridas S."/>
            <person name="Albert R."/>
            <person name="Binder M."/>
            <person name="Bloem J."/>
            <person name="Labutti K."/>
            <person name="Salamov A."/>
            <person name="Andreopoulos B."/>
            <person name="Baker S."/>
            <person name="Barry K."/>
            <person name="Bills G."/>
            <person name="Bluhm B."/>
            <person name="Cannon C."/>
            <person name="Castanera R."/>
            <person name="Culley D."/>
            <person name="Daum C."/>
            <person name="Ezra D."/>
            <person name="Gonzalez J."/>
            <person name="Henrissat B."/>
            <person name="Kuo A."/>
            <person name="Liang C."/>
            <person name="Lipzen A."/>
            <person name="Lutzoni F."/>
            <person name="Magnuson J."/>
            <person name="Mondo S."/>
            <person name="Nolan M."/>
            <person name="Ohm R."/>
            <person name="Pangilinan J."/>
            <person name="Park H.-J."/>
            <person name="Ramirez L."/>
            <person name="Alfaro M."/>
            <person name="Sun H."/>
            <person name="Tritt A."/>
            <person name="Yoshinaga Y."/>
            <person name="Zwiers L.-H."/>
            <person name="Turgeon B."/>
            <person name="Goodwin S."/>
            <person name="Spatafora J."/>
            <person name="Crous P."/>
            <person name="Grigoriev I."/>
        </authorList>
    </citation>
    <scope>NUCLEOTIDE SEQUENCE</scope>
    <source>
        <strain evidence="4">CBS 113389</strain>
    </source>
</reference>
<evidence type="ECO:0000256" key="1">
    <source>
        <dbReference type="SAM" id="MobiDB-lite"/>
    </source>
</evidence>
<proteinExistence type="predicted"/>
<feature type="region of interest" description="Disordered" evidence="1">
    <location>
        <begin position="614"/>
        <end position="654"/>
    </location>
</feature>
<name>A0A6A6PIQ4_9PEZI</name>
<dbReference type="GO" id="GO:0005509">
    <property type="term" value="F:calcium ion binding"/>
    <property type="evidence" value="ECO:0007669"/>
    <property type="project" value="InterPro"/>
</dbReference>
<keyword evidence="5" id="KW-1185">Reference proteome</keyword>
<feature type="region of interest" description="Disordered" evidence="1">
    <location>
        <begin position="843"/>
        <end position="865"/>
    </location>
</feature>
<feature type="region of interest" description="Disordered" evidence="1">
    <location>
        <begin position="671"/>
        <end position="753"/>
    </location>
</feature>
<evidence type="ECO:0000313" key="4">
    <source>
        <dbReference type="EMBL" id="KAF2479872.1"/>
    </source>
</evidence>
<dbReference type="Proteomes" id="UP000799767">
    <property type="component" value="Unassembled WGS sequence"/>
</dbReference>
<feature type="transmembrane region" description="Helical" evidence="2">
    <location>
        <begin position="460"/>
        <end position="482"/>
    </location>
</feature>
<feature type="domain" description="Dystroglycan-type cadherin-like" evidence="3">
    <location>
        <begin position="143"/>
        <end position="239"/>
    </location>
</feature>
<evidence type="ECO:0000313" key="5">
    <source>
        <dbReference type="Proteomes" id="UP000799767"/>
    </source>
</evidence>
<dbReference type="GO" id="GO:0016020">
    <property type="term" value="C:membrane"/>
    <property type="evidence" value="ECO:0007669"/>
    <property type="project" value="InterPro"/>
</dbReference>
<organism evidence="4 5">
    <name type="scientific">Neohortaea acidophila</name>
    <dbReference type="NCBI Taxonomy" id="245834"/>
    <lineage>
        <taxon>Eukaryota</taxon>
        <taxon>Fungi</taxon>
        <taxon>Dikarya</taxon>
        <taxon>Ascomycota</taxon>
        <taxon>Pezizomycotina</taxon>
        <taxon>Dothideomycetes</taxon>
        <taxon>Dothideomycetidae</taxon>
        <taxon>Mycosphaerellales</taxon>
        <taxon>Teratosphaeriaceae</taxon>
        <taxon>Neohortaea</taxon>
    </lineage>
</organism>
<feature type="compositionally biased region" description="Polar residues" evidence="1">
    <location>
        <begin position="686"/>
        <end position="702"/>
    </location>
</feature>
<gene>
    <name evidence="4" type="ORF">BDY17DRAFT_329829</name>
</gene>
<dbReference type="SUPFAM" id="SSF49313">
    <property type="entry name" value="Cadherin-like"/>
    <property type="match status" value="4"/>
</dbReference>
<evidence type="ECO:0000259" key="3">
    <source>
        <dbReference type="SMART" id="SM00736"/>
    </source>
</evidence>
<feature type="region of interest" description="Disordered" evidence="1">
    <location>
        <begin position="775"/>
        <end position="816"/>
    </location>
</feature>
<dbReference type="InterPro" id="IPR015919">
    <property type="entry name" value="Cadherin-like_sf"/>
</dbReference>
<feature type="compositionally biased region" description="Basic and acidic residues" evidence="1">
    <location>
        <begin position="734"/>
        <end position="753"/>
    </location>
</feature>
<feature type="region of interest" description="Disordered" evidence="1">
    <location>
        <begin position="1036"/>
        <end position="1064"/>
    </location>
</feature>
<accession>A0A6A6PIQ4</accession>
<dbReference type="InterPro" id="IPR006644">
    <property type="entry name" value="Cadg"/>
</dbReference>
<protein>
    <recommendedName>
        <fullName evidence="3">Dystroglycan-type cadherin-like domain-containing protein</fullName>
    </recommendedName>
</protein>
<dbReference type="GeneID" id="54478874"/>
<evidence type="ECO:0000256" key="2">
    <source>
        <dbReference type="SAM" id="Phobius"/>
    </source>
</evidence>